<dbReference type="InterPro" id="IPR049874">
    <property type="entry name" value="ROK_cs"/>
</dbReference>
<dbReference type="InterPro" id="IPR043129">
    <property type="entry name" value="ATPase_NBD"/>
</dbReference>
<proteinExistence type="inferred from homology"/>
<name>A0ABP7XT28_9ACTN</name>
<dbReference type="RefSeq" id="WP_344734407.1">
    <property type="nucleotide sequence ID" value="NZ_BAAAZH010000024.1"/>
</dbReference>
<evidence type="ECO:0000256" key="1">
    <source>
        <dbReference type="ARBA" id="ARBA00006479"/>
    </source>
</evidence>
<dbReference type="PROSITE" id="PS01125">
    <property type="entry name" value="ROK"/>
    <property type="match status" value="1"/>
</dbReference>
<evidence type="ECO:0000313" key="2">
    <source>
        <dbReference type="EMBL" id="GAA4124076.1"/>
    </source>
</evidence>
<protein>
    <submittedName>
        <fullName evidence="2">ROK family glucokinase</fullName>
    </submittedName>
</protein>
<accession>A0ABP7XT28</accession>
<keyword evidence="3" id="KW-1185">Reference proteome</keyword>
<dbReference type="EMBL" id="BAAAZH010000024">
    <property type="protein sequence ID" value="GAA4124076.1"/>
    <property type="molecule type" value="Genomic_DNA"/>
</dbReference>
<sequence length="314" mass="31402">MAQASGGAVLALDIGGTKTAAAVVRDGVLHHLPSAPTPTDSAAAIEDLVASYVDRAVVDGAIAGVGLSVAGFIDADGARINLAPNLPLTGHDLGGRLGRRLGLPVWIENDVNAAAWGEFRAGTDPRPPSPFVLVMVGTGLGGGVVVEGRLLRGGRGAAGEIGHLELVEGGHPCGCGLSGCWEQYASGTALLRRVREELAAGRASSLAAVGEQVTGHHLLAAARDGDPLAREIYAELGTHLGRGIAMLGVVIDPALVVLGGGVAAASEFFLPTLRAALAARTDDALPLPALVCSTLGGDAPLWGMADLAGAGFPG</sequence>
<organism evidence="2 3">
    <name type="scientific">Nocardioides fonticola</name>
    <dbReference type="NCBI Taxonomy" id="450363"/>
    <lineage>
        <taxon>Bacteria</taxon>
        <taxon>Bacillati</taxon>
        <taxon>Actinomycetota</taxon>
        <taxon>Actinomycetes</taxon>
        <taxon>Propionibacteriales</taxon>
        <taxon>Nocardioidaceae</taxon>
        <taxon>Nocardioides</taxon>
    </lineage>
</organism>
<gene>
    <name evidence="2" type="ORF">GCM10022215_31440</name>
</gene>
<dbReference type="SUPFAM" id="SSF53067">
    <property type="entry name" value="Actin-like ATPase domain"/>
    <property type="match status" value="1"/>
</dbReference>
<reference evidence="3" key="1">
    <citation type="journal article" date="2019" name="Int. J. Syst. Evol. Microbiol.">
        <title>The Global Catalogue of Microorganisms (GCM) 10K type strain sequencing project: providing services to taxonomists for standard genome sequencing and annotation.</title>
        <authorList>
            <consortium name="The Broad Institute Genomics Platform"/>
            <consortium name="The Broad Institute Genome Sequencing Center for Infectious Disease"/>
            <person name="Wu L."/>
            <person name="Ma J."/>
        </authorList>
    </citation>
    <scope>NUCLEOTIDE SEQUENCE [LARGE SCALE GENOMIC DNA]</scope>
    <source>
        <strain evidence="3">JCM 16703</strain>
    </source>
</reference>
<comment type="similarity">
    <text evidence="1">Belongs to the ROK (NagC/XylR) family.</text>
</comment>
<dbReference type="Pfam" id="PF00480">
    <property type="entry name" value="ROK"/>
    <property type="match status" value="1"/>
</dbReference>
<dbReference type="PANTHER" id="PTHR18964">
    <property type="entry name" value="ROK (REPRESSOR, ORF, KINASE) FAMILY"/>
    <property type="match status" value="1"/>
</dbReference>
<dbReference type="Gene3D" id="3.30.420.40">
    <property type="match status" value="2"/>
</dbReference>
<dbReference type="PANTHER" id="PTHR18964:SF173">
    <property type="entry name" value="GLUCOKINASE"/>
    <property type="match status" value="1"/>
</dbReference>
<dbReference type="Proteomes" id="UP001501495">
    <property type="component" value="Unassembled WGS sequence"/>
</dbReference>
<evidence type="ECO:0000313" key="3">
    <source>
        <dbReference type="Proteomes" id="UP001501495"/>
    </source>
</evidence>
<comment type="caution">
    <text evidence="2">The sequence shown here is derived from an EMBL/GenBank/DDBJ whole genome shotgun (WGS) entry which is preliminary data.</text>
</comment>
<dbReference type="InterPro" id="IPR000600">
    <property type="entry name" value="ROK"/>
</dbReference>